<dbReference type="STRING" id="1287681.M7SLG5"/>
<dbReference type="OrthoDB" id="408373at2759"/>
<gene>
    <name evidence="4" type="ORF">UCREL1_5780</name>
</gene>
<dbReference type="Pfam" id="PF00561">
    <property type="entry name" value="Abhydrolase_1"/>
    <property type="match status" value="1"/>
</dbReference>
<evidence type="ECO:0000256" key="1">
    <source>
        <dbReference type="ARBA" id="ARBA00022801"/>
    </source>
</evidence>
<dbReference type="eggNOG" id="KOG4178">
    <property type="taxonomic scope" value="Eukaryota"/>
</dbReference>
<dbReference type="Proteomes" id="UP000012174">
    <property type="component" value="Unassembled WGS sequence"/>
</dbReference>
<accession>M7SLG5</accession>
<dbReference type="InterPro" id="IPR029058">
    <property type="entry name" value="AB_hydrolase_fold"/>
</dbReference>
<comment type="similarity">
    <text evidence="2">Belongs to the AB hydrolase superfamily. Epoxide hydrolase family.</text>
</comment>
<dbReference type="PANTHER" id="PTHR43329">
    <property type="entry name" value="EPOXIDE HYDROLASE"/>
    <property type="match status" value="1"/>
</dbReference>
<dbReference type="Gene3D" id="3.40.50.1820">
    <property type="entry name" value="alpha/beta hydrolase"/>
    <property type="match status" value="1"/>
</dbReference>
<dbReference type="GO" id="GO:0016787">
    <property type="term" value="F:hydrolase activity"/>
    <property type="evidence" value="ECO:0007669"/>
    <property type="project" value="UniProtKB-KW"/>
</dbReference>
<feature type="domain" description="AB hydrolase-1" evidence="3">
    <location>
        <begin position="47"/>
        <end position="264"/>
    </location>
</feature>
<keyword evidence="5" id="KW-1185">Reference proteome</keyword>
<keyword evidence="1 4" id="KW-0378">Hydrolase</keyword>
<dbReference type="HOGENOM" id="CLU_020336_7_1_1"/>
<dbReference type="AlphaFoldDB" id="M7SLG5"/>
<reference evidence="5" key="1">
    <citation type="journal article" date="2013" name="Genome Announc.">
        <title>Draft genome sequence of the grapevine dieback fungus Eutypa lata UCR-EL1.</title>
        <authorList>
            <person name="Blanco-Ulate B."/>
            <person name="Rolshausen P.E."/>
            <person name="Cantu D."/>
        </authorList>
    </citation>
    <scope>NUCLEOTIDE SEQUENCE [LARGE SCALE GENOMIC DNA]</scope>
    <source>
        <strain evidence="5">UCR-EL1</strain>
    </source>
</reference>
<dbReference type="InterPro" id="IPR000073">
    <property type="entry name" value="AB_hydrolase_1"/>
</dbReference>
<dbReference type="OMA" id="QNWFSWR"/>
<evidence type="ECO:0000313" key="4">
    <source>
        <dbReference type="EMBL" id="EMR67219.1"/>
    </source>
</evidence>
<dbReference type="InterPro" id="IPR000639">
    <property type="entry name" value="Epox_hydrolase-like"/>
</dbReference>
<organism evidence="4 5">
    <name type="scientific">Eutypa lata (strain UCR-EL1)</name>
    <name type="common">Grapevine dieback disease fungus</name>
    <name type="synonym">Eutypa armeniacae</name>
    <dbReference type="NCBI Taxonomy" id="1287681"/>
    <lineage>
        <taxon>Eukaryota</taxon>
        <taxon>Fungi</taxon>
        <taxon>Dikarya</taxon>
        <taxon>Ascomycota</taxon>
        <taxon>Pezizomycotina</taxon>
        <taxon>Sordariomycetes</taxon>
        <taxon>Xylariomycetidae</taxon>
        <taxon>Xylariales</taxon>
        <taxon>Diatrypaceae</taxon>
        <taxon>Eutypa</taxon>
    </lineage>
</organism>
<sequence length="315" mass="34956">MRPLSRGVPTTVSPRRCALTITLPDSSKVRIAYIDEPPSVHKVNNQIIVLLHGFPQTSFQFRDVLPLLATEGYRCIAPDYRGAGGSSKDLSPGDFRKSTMAGDIVALLDALHITEPVHVVGHDIGGMIAFALASRWPERVRSLSWGECPLPGTQSFERDTTDPERMQQLFHFVFHCAPDGLPEALVAGRERTYIEHFFNKLTYDLDVFPPEVVDEYERAYSQPGAMACAFGVYRAFADDVRENKAWFEEHGRCAVPSMAISGAQSRHREEVAEMAQEVTEEGAIEIVLLGGAGHYLAEENPRGFADAVLVFIEKH</sequence>
<evidence type="ECO:0000259" key="3">
    <source>
        <dbReference type="Pfam" id="PF00561"/>
    </source>
</evidence>
<evidence type="ECO:0000313" key="5">
    <source>
        <dbReference type="Proteomes" id="UP000012174"/>
    </source>
</evidence>
<dbReference type="PRINTS" id="PR00111">
    <property type="entry name" value="ABHYDROLASE"/>
</dbReference>
<name>M7SLG5_EUTLA</name>
<dbReference type="PRINTS" id="PR00412">
    <property type="entry name" value="EPOXHYDRLASE"/>
</dbReference>
<proteinExistence type="inferred from homology"/>
<protein>
    <submittedName>
        <fullName evidence="4">Putative alpha beta hydrolase fold protein</fullName>
    </submittedName>
</protein>
<dbReference type="SUPFAM" id="SSF53474">
    <property type="entry name" value="alpha/beta-Hydrolases"/>
    <property type="match status" value="1"/>
</dbReference>
<dbReference type="EMBL" id="KB706483">
    <property type="protein sequence ID" value="EMR67219.1"/>
    <property type="molecule type" value="Genomic_DNA"/>
</dbReference>
<evidence type="ECO:0000256" key="2">
    <source>
        <dbReference type="ARBA" id="ARBA00038334"/>
    </source>
</evidence>
<dbReference type="KEGG" id="ela:UCREL1_5780"/>